<dbReference type="InterPro" id="IPR001128">
    <property type="entry name" value="Cyt_P450"/>
</dbReference>
<evidence type="ECO:0000256" key="4">
    <source>
        <dbReference type="ARBA" id="ARBA00022723"/>
    </source>
</evidence>
<dbReference type="Proteomes" id="UP000015102">
    <property type="component" value="Unassembled WGS sequence"/>
</dbReference>
<keyword evidence="9" id="KW-1185">Reference proteome</keyword>
<evidence type="ECO:0000256" key="2">
    <source>
        <dbReference type="ARBA" id="ARBA00010617"/>
    </source>
</evidence>
<dbReference type="GO" id="GO:0016705">
    <property type="term" value="F:oxidoreductase activity, acting on paired donors, with incorporation or reduction of molecular oxygen"/>
    <property type="evidence" value="ECO:0007669"/>
    <property type="project" value="InterPro"/>
</dbReference>
<evidence type="ECO:0000256" key="3">
    <source>
        <dbReference type="ARBA" id="ARBA00022617"/>
    </source>
</evidence>
<dbReference type="GO" id="GO:0004497">
    <property type="term" value="F:monooxygenase activity"/>
    <property type="evidence" value="ECO:0007669"/>
    <property type="project" value="UniProtKB-KW"/>
</dbReference>
<protein>
    <recommendedName>
        <fullName evidence="10">Cytochrome P450</fullName>
    </recommendedName>
</protein>
<evidence type="ECO:0000256" key="7">
    <source>
        <dbReference type="ARBA" id="ARBA00023033"/>
    </source>
</evidence>
<evidence type="ECO:0000313" key="9">
    <source>
        <dbReference type="Proteomes" id="UP000015102"/>
    </source>
</evidence>
<dbReference type="GO" id="GO:0020037">
    <property type="term" value="F:heme binding"/>
    <property type="evidence" value="ECO:0007669"/>
    <property type="project" value="InterPro"/>
</dbReference>
<accession>T1GFZ6</accession>
<dbReference type="EMBL" id="CAQQ02065798">
    <property type="status" value="NOT_ANNOTATED_CDS"/>
    <property type="molecule type" value="Genomic_DNA"/>
</dbReference>
<dbReference type="InterPro" id="IPR002401">
    <property type="entry name" value="Cyt_P450_E_grp-I"/>
</dbReference>
<keyword evidence="6" id="KW-0408">Iron</keyword>
<dbReference type="GO" id="GO:0005506">
    <property type="term" value="F:iron ion binding"/>
    <property type="evidence" value="ECO:0007669"/>
    <property type="project" value="InterPro"/>
</dbReference>
<comment type="cofactor">
    <cofactor evidence="1">
        <name>heme</name>
        <dbReference type="ChEBI" id="CHEBI:30413"/>
    </cofactor>
</comment>
<dbReference type="AlphaFoldDB" id="T1GFZ6"/>
<dbReference type="PANTHER" id="PTHR24279:SF120">
    <property type="entry name" value="CYTOCHROME P450"/>
    <property type="match status" value="1"/>
</dbReference>
<evidence type="ECO:0000256" key="6">
    <source>
        <dbReference type="ARBA" id="ARBA00023004"/>
    </source>
</evidence>
<evidence type="ECO:0000256" key="5">
    <source>
        <dbReference type="ARBA" id="ARBA00023002"/>
    </source>
</evidence>
<dbReference type="SUPFAM" id="SSF48264">
    <property type="entry name" value="Cytochrome P450"/>
    <property type="match status" value="1"/>
</dbReference>
<keyword evidence="4" id="KW-0479">Metal-binding</keyword>
<keyword evidence="5" id="KW-0560">Oxidoreductase</keyword>
<reference evidence="9" key="1">
    <citation type="submission" date="2013-02" db="EMBL/GenBank/DDBJ databases">
        <authorList>
            <person name="Hughes D."/>
        </authorList>
    </citation>
    <scope>NUCLEOTIDE SEQUENCE</scope>
    <source>
        <strain>Durham</strain>
        <strain evidence="9">NC isolate 2 -- Noor lab</strain>
    </source>
</reference>
<dbReference type="PRINTS" id="PR00463">
    <property type="entry name" value="EP450I"/>
</dbReference>
<evidence type="ECO:0000313" key="8">
    <source>
        <dbReference type="EnsemblMetazoa" id="MESCA002299-PA"/>
    </source>
</evidence>
<dbReference type="InterPro" id="IPR036396">
    <property type="entry name" value="Cyt_P450_sf"/>
</dbReference>
<organism evidence="8 9">
    <name type="scientific">Megaselia scalaris</name>
    <name type="common">Humpbacked fly</name>
    <name type="synonym">Phora scalaris</name>
    <dbReference type="NCBI Taxonomy" id="36166"/>
    <lineage>
        <taxon>Eukaryota</taxon>
        <taxon>Metazoa</taxon>
        <taxon>Ecdysozoa</taxon>
        <taxon>Arthropoda</taxon>
        <taxon>Hexapoda</taxon>
        <taxon>Insecta</taxon>
        <taxon>Pterygota</taxon>
        <taxon>Neoptera</taxon>
        <taxon>Endopterygota</taxon>
        <taxon>Diptera</taxon>
        <taxon>Brachycera</taxon>
        <taxon>Muscomorpha</taxon>
        <taxon>Platypezoidea</taxon>
        <taxon>Phoridae</taxon>
        <taxon>Megaseliini</taxon>
        <taxon>Megaselia</taxon>
    </lineage>
</organism>
<dbReference type="Pfam" id="PF00067">
    <property type="entry name" value="p450"/>
    <property type="match status" value="1"/>
</dbReference>
<dbReference type="Gene3D" id="1.10.630.10">
    <property type="entry name" value="Cytochrome P450"/>
    <property type="match status" value="1"/>
</dbReference>
<comment type="similarity">
    <text evidence="2">Belongs to the cytochrome P450 family.</text>
</comment>
<proteinExistence type="inferred from homology"/>
<name>T1GFZ6_MEGSC</name>
<dbReference type="HOGENOM" id="CLU_827887_0_0_1"/>
<dbReference type="EMBL" id="CAQQ02065799">
    <property type="status" value="NOT_ANNOTATED_CDS"/>
    <property type="molecule type" value="Genomic_DNA"/>
</dbReference>
<keyword evidence="7" id="KW-0503">Monooxygenase</keyword>
<sequence>KHPRSKTSRLIRATETTNSCILPTDQGLQLWRKFETPIYKKLRRAQNFMESVAIDLISEKISYYREDRQQQFSAGYMKRSSLIDEYLKNPNLDLSDIVGVGNDLLLAGVDTTSYTTSFVLYYLGRYPEVQKKVFEEAKKFMKGKHDQIEGDALRTDIPYTRAFFSEPGQALRMCGELLSRPFMDVTIMANTYPALIDTSSLQTKISSNVSSMVAALTLQQVQDGNIQVQFQIGSKFFPTLCKVQSLEEGIDIQLGMDVLYQQHFRLRINGTTIYGHNRWTTQHPDDVQFAYNLPLGKHLRQKLIKLGYELQDPYSRRNLQDDWKQRRTYFSRFRDI</sequence>
<keyword evidence="3" id="KW-0349">Heme</keyword>
<evidence type="ECO:0008006" key="10">
    <source>
        <dbReference type="Google" id="ProtNLM"/>
    </source>
</evidence>
<dbReference type="InterPro" id="IPR050479">
    <property type="entry name" value="CYP11_CYP27_families"/>
</dbReference>
<reference evidence="8" key="2">
    <citation type="submission" date="2015-06" db="UniProtKB">
        <authorList>
            <consortium name="EnsemblMetazoa"/>
        </authorList>
    </citation>
    <scope>IDENTIFICATION</scope>
</reference>
<dbReference type="STRING" id="36166.T1GFZ6"/>
<evidence type="ECO:0000256" key="1">
    <source>
        <dbReference type="ARBA" id="ARBA00001971"/>
    </source>
</evidence>
<dbReference type="PANTHER" id="PTHR24279">
    <property type="entry name" value="CYTOCHROME P450"/>
    <property type="match status" value="1"/>
</dbReference>
<dbReference type="EnsemblMetazoa" id="MESCA002299-RA">
    <property type="protein sequence ID" value="MESCA002299-PA"/>
    <property type="gene ID" value="MESCA002299"/>
</dbReference>